<dbReference type="Proteomes" id="UP000006772">
    <property type="component" value="Unassembled WGS sequence"/>
</dbReference>
<comment type="caution">
    <text evidence="3">The sequence shown here is derived from an EMBL/GenBank/DDBJ whole genome shotgun (WGS) entry which is preliminary data.</text>
</comment>
<organism evidence="3 4">
    <name type="scientific">Herbaspirillum frisingense GSF30</name>
    <dbReference type="NCBI Taxonomy" id="864073"/>
    <lineage>
        <taxon>Bacteria</taxon>
        <taxon>Pseudomonadati</taxon>
        <taxon>Pseudomonadota</taxon>
        <taxon>Betaproteobacteria</taxon>
        <taxon>Burkholderiales</taxon>
        <taxon>Oxalobacteraceae</taxon>
        <taxon>Herbaspirillum</taxon>
    </lineage>
</organism>
<dbReference type="RefSeq" id="WP_006462142.1">
    <property type="nucleotide sequence ID" value="NZ_AEEC02000005.1"/>
</dbReference>
<evidence type="ECO:0000313" key="3">
    <source>
        <dbReference type="EMBL" id="EOA05776.1"/>
    </source>
</evidence>
<protein>
    <submittedName>
        <fullName evidence="3">Uncharacterized protein</fullName>
    </submittedName>
</protein>
<sequence>MSVLKIWVGWFCAAFLPCCFDSASSSDSSTTANTTTTNNISSEDKRIVGGDGSTAVSGSGNSVIVTDSGAVQAALTLSGNVATKAIDANTGSVASVLEALTTMGKNNQASFDKTLALVGTSVDKTQDAFKTATEEVNGNRVLVGLGVIAIGMIAAKGAYK</sequence>
<proteinExistence type="predicted"/>
<evidence type="ECO:0000256" key="1">
    <source>
        <dbReference type="SAM" id="MobiDB-lite"/>
    </source>
</evidence>
<feature type="signal peptide" evidence="2">
    <location>
        <begin position="1"/>
        <end position="23"/>
    </location>
</feature>
<feature type="compositionally biased region" description="Low complexity" evidence="1">
    <location>
        <begin position="23"/>
        <end position="41"/>
    </location>
</feature>
<name>A0AAI9IGQ7_9BURK</name>
<keyword evidence="2" id="KW-0732">Signal</keyword>
<gene>
    <name evidence="3" type="ORF">HFRIS_004938</name>
</gene>
<dbReference type="EMBL" id="AEEC02000005">
    <property type="protein sequence ID" value="EOA05776.1"/>
    <property type="molecule type" value="Genomic_DNA"/>
</dbReference>
<reference evidence="3 4" key="1">
    <citation type="journal article" date="2013" name="Front. Microbiol.">
        <title>The genome of the endophytic bacterium H. frisingense GSF30(T) identifies diverse strategies in the Herbaspirillum genus to interact with plants.</title>
        <authorList>
            <person name="Straub D."/>
            <person name="Rothballer M."/>
            <person name="Hartmann A."/>
            <person name="Ludewig U."/>
        </authorList>
    </citation>
    <scope>NUCLEOTIDE SEQUENCE [LARGE SCALE GENOMIC DNA]</scope>
    <source>
        <strain evidence="3 4">GSF30</strain>
    </source>
</reference>
<evidence type="ECO:0000313" key="4">
    <source>
        <dbReference type="Proteomes" id="UP000006772"/>
    </source>
</evidence>
<evidence type="ECO:0000256" key="2">
    <source>
        <dbReference type="SAM" id="SignalP"/>
    </source>
</evidence>
<feature type="chain" id="PRO_5042531328" evidence="2">
    <location>
        <begin position="24"/>
        <end position="160"/>
    </location>
</feature>
<dbReference type="AlphaFoldDB" id="A0AAI9IGQ7"/>
<feature type="region of interest" description="Disordered" evidence="1">
    <location>
        <begin position="23"/>
        <end position="45"/>
    </location>
</feature>
<accession>A0AAI9IGQ7</accession>